<dbReference type="Proteomes" id="UP001221413">
    <property type="component" value="Unassembled WGS sequence"/>
</dbReference>
<sequence>MESVQHLEETLAERRRTGKHLRHHKSSERLDIEEVWKTNLLEGRNPYNYNVIEYSVDVEYTKHWRNIYDVFRRQKVIPSRIILQILVSKAQDRMDDLSDALEAVSDEEFHPSVELSAPQQLAIDTKRWKFKYYEQTLRDATSFLKIHDERDLYVQSKDGPPFFQDD</sequence>
<name>A0AAD6NMD5_DREDA</name>
<comment type="caution">
    <text evidence="1">The sequence shown here is derived from an EMBL/GenBank/DDBJ whole genome shotgun (WGS) entry which is preliminary data.</text>
</comment>
<organism evidence="1 2">
    <name type="scientific">Drechslerella dactyloides</name>
    <name type="common">Nematode-trapping fungus</name>
    <name type="synonym">Arthrobotrys dactyloides</name>
    <dbReference type="NCBI Taxonomy" id="74499"/>
    <lineage>
        <taxon>Eukaryota</taxon>
        <taxon>Fungi</taxon>
        <taxon>Dikarya</taxon>
        <taxon>Ascomycota</taxon>
        <taxon>Pezizomycotina</taxon>
        <taxon>Orbiliomycetes</taxon>
        <taxon>Orbiliales</taxon>
        <taxon>Orbiliaceae</taxon>
        <taxon>Drechslerella</taxon>
    </lineage>
</organism>
<proteinExistence type="predicted"/>
<evidence type="ECO:0000313" key="1">
    <source>
        <dbReference type="EMBL" id="KAJ6263919.1"/>
    </source>
</evidence>
<dbReference type="AlphaFoldDB" id="A0AAD6NMD5"/>
<gene>
    <name evidence="1" type="ORF">Dda_0056</name>
</gene>
<keyword evidence="2" id="KW-1185">Reference proteome</keyword>
<reference evidence="1" key="1">
    <citation type="submission" date="2023-01" db="EMBL/GenBank/DDBJ databases">
        <title>The chitinases involved in constricting ring structure development in the nematode-trapping fungus Drechslerella dactyloides.</title>
        <authorList>
            <person name="Wang R."/>
            <person name="Zhang L."/>
            <person name="Tang P."/>
            <person name="Li S."/>
            <person name="Liang L."/>
        </authorList>
    </citation>
    <scope>NUCLEOTIDE SEQUENCE</scope>
    <source>
        <strain evidence="1">YMF1.00031</strain>
    </source>
</reference>
<protein>
    <submittedName>
        <fullName evidence="1">Uncharacterized protein</fullName>
    </submittedName>
</protein>
<accession>A0AAD6NMD5</accession>
<evidence type="ECO:0000313" key="2">
    <source>
        <dbReference type="Proteomes" id="UP001221413"/>
    </source>
</evidence>
<dbReference type="EMBL" id="JAQGDS010000001">
    <property type="protein sequence ID" value="KAJ6263919.1"/>
    <property type="molecule type" value="Genomic_DNA"/>
</dbReference>